<evidence type="ECO:0000256" key="4">
    <source>
        <dbReference type="ARBA" id="ARBA00013035"/>
    </source>
</evidence>
<evidence type="ECO:0000256" key="9">
    <source>
        <dbReference type="ARBA" id="ARBA00022764"/>
    </source>
</evidence>
<keyword evidence="17" id="KW-0812">Transmembrane</keyword>
<feature type="domain" description="PDZ" evidence="18">
    <location>
        <begin position="430"/>
        <end position="524"/>
    </location>
</feature>
<evidence type="ECO:0000256" key="3">
    <source>
        <dbReference type="ARBA" id="ARBA00010541"/>
    </source>
</evidence>
<dbReference type="PROSITE" id="PS50106">
    <property type="entry name" value="PDZ"/>
    <property type="match status" value="2"/>
</dbReference>
<keyword evidence="11" id="KW-0720">Serine protease</keyword>
<dbReference type="Gene3D" id="2.40.10.120">
    <property type="match status" value="1"/>
</dbReference>
<dbReference type="PANTHER" id="PTHR22939:SF130">
    <property type="entry name" value="PERIPLASMIC SERINE ENDOPROTEASE DEGP-LIKE-RELATED"/>
    <property type="match status" value="1"/>
</dbReference>
<feature type="transmembrane region" description="Helical" evidence="17">
    <location>
        <begin position="38"/>
        <end position="62"/>
    </location>
</feature>
<feature type="binding site" evidence="15">
    <location>
        <position position="162"/>
    </location>
    <ligand>
        <name>substrate</name>
    </ligand>
</feature>
<evidence type="ECO:0000256" key="14">
    <source>
        <dbReference type="PIRSR" id="PIRSR611782-1"/>
    </source>
</evidence>
<dbReference type="InterPro" id="IPR011782">
    <property type="entry name" value="Pept_S1C_Do"/>
</dbReference>
<evidence type="ECO:0000256" key="8">
    <source>
        <dbReference type="ARBA" id="ARBA00022737"/>
    </source>
</evidence>
<keyword evidence="7" id="KW-0732">Signal</keyword>
<dbReference type="EC" id="3.4.21.107" evidence="4"/>
<evidence type="ECO:0000256" key="11">
    <source>
        <dbReference type="ARBA" id="ARBA00022825"/>
    </source>
</evidence>
<dbReference type="EMBL" id="JACIIX010000012">
    <property type="protein sequence ID" value="MBB6211613.1"/>
    <property type="molecule type" value="Genomic_DNA"/>
</dbReference>
<dbReference type="FunFam" id="2.40.10.120:FF:000007">
    <property type="entry name" value="Periplasmic serine endoprotease DegP-like"/>
    <property type="match status" value="1"/>
</dbReference>
<feature type="region of interest" description="Disordered" evidence="16">
    <location>
        <begin position="1"/>
        <end position="28"/>
    </location>
</feature>
<protein>
    <recommendedName>
        <fullName evidence="5">Probable periplasmic serine endoprotease DegP-like</fullName>
        <ecNumber evidence="4">3.4.21.107</ecNumber>
    </recommendedName>
    <alternativeName>
        <fullName evidence="13">Protease Do</fullName>
    </alternativeName>
</protein>
<feature type="active site" description="Charge relay system" evidence="14">
    <location>
        <position position="192"/>
    </location>
</feature>
<evidence type="ECO:0000256" key="1">
    <source>
        <dbReference type="ARBA" id="ARBA00001772"/>
    </source>
</evidence>
<reference evidence="19 20" key="1">
    <citation type="submission" date="2020-08" db="EMBL/GenBank/DDBJ databases">
        <title>Genomic Encyclopedia of Type Strains, Phase IV (KMG-IV): sequencing the most valuable type-strain genomes for metagenomic binning, comparative biology and taxonomic classification.</title>
        <authorList>
            <person name="Goeker M."/>
        </authorList>
    </citation>
    <scope>NUCLEOTIDE SEQUENCE [LARGE SCALE GENOMIC DNA]</scope>
    <source>
        <strain evidence="19 20">DSM 11590</strain>
    </source>
</reference>
<feature type="domain" description="PDZ" evidence="18">
    <location>
        <begin position="310"/>
        <end position="401"/>
    </location>
</feature>
<keyword evidence="17" id="KW-1133">Transmembrane helix</keyword>
<organism evidence="19 20">
    <name type="scientific">Novispirillum itersonii</name>
    <name type="common">Aquaspirillum itersonii</name>
    <dbReference type="NCBI Taxonomy" id="189"/>
    <lineage>
        <taxon>Bacteria</taxon>
        <taxon>Pseudomonadati</taxon>
        <taxon>Pseudomonadota</taxon>
        <taxon>Alphaproteobacteria</taxon>
        <taxon>Rhodospirillales</taxon>
        <taxon>Novispirillaceae</taxon>
        <taxon>Novispirillum</taxon>
    </lineage>
</organism>
<dbReference type="CDD" id="cd10839">
    <property type="entry name" value="cpPDZ1_DegP-like"/>
    <property type="match status" value="1"/>
</dbReference>
<dbReference type="GO" id="GO:0042597">
    <property type="term" value="C:periplasmic space"/>
    <property type="evidence" value="ECO:0007669"/>
    <property type="project" value="UniProtKB-SubCell"/>
</dbReference>
<evidence type="ECO:0000256" key="16">
    <source>
        <dbReference type="SAM" id="MobiDB-lite"/>
    </source>
</evidence>
<evidence type="ECO:0000256" key="2">
    <source>
        <dbReference type="ARBA" id="ARBA00004418"/>
    </source>
</evidence>
<feature type="active site" description="Charge relay system" evidence="14">
    <location>
        <position position="266"/>
    </location>
</feature>
<name>A0A7W9ZHK7_NOVIT</name>
<keyword evidence="20" id="KW-1185">Reference proteome</keyword>
<dbReference type="GO" id="GO:0006508">
    <property type="term" value="P:proteolysis"/>
    <property type="evidence" value="ECO:0007669"/>
    <property type="project" value="UniProtKB-KW"/>
</dbReference>
<dbReference type="Pfam" id="PF00595">
    <property type="entry name" value="PDZ"/>
    <property type="match status" value="1"/>
</dbReference>
<dbReference type="InterPro" id="IPR001478">
    <property type="entry name" value="PDZ"/>
</dbReference>
<evidence type="ECO:0000256" key="15">
    <source>
        <dbReference type="PIRSR" id="PIRSR611782-2"/>
    </source>
</evidence>
<evidence type="ECO:0000256" key="10">
    <source>
        <dbReference type="ARBA" id="ARBA00022801"/>
    </source>
</evidence>
<evidence type="ECO:0000256" key="5">
    <source>
        <dbReference type="ARBA" id="ARBA00013958"/>
    </source>
</evidence>
<sequence length="536" mass="56591">MFSAYRSPLSRSLPQAAGSDSAPAGHPLPRRATARAMALRAATSTGTAAWMLALAAALMVLVSQMAQAQARGTPDSFADLAERLLPAVVNISTSQTISADRSPDMPQFPPGSPFEEFFKDYLERQNPGRNGGNGGDQPTQRATSLGSGFIVDPDGYIVTNNHVIQDADEITVILSDDTALKAELIGRDAKVDIALLKVDAKRKLPYVDFGDSDKARVGDWVMAIGNPFGLGGTVTAGILSAKTRDINAGPYDSFLQTDAPINRGNSGGPLFNMDGQVVGVNTAIYSPSGGSVGIGFASPANLLKPVLEDLRKYGKTRRGWLGVRIQTVTDEIAESLGLKKARGALVAGIEDGSPAIGAGIQTGDVILEWDSREVKEMRRLPAMVAESKIGDSVPVVVWRDGERKTVKVKVGELKDEEQQAKADAPKKKETAAVESSAVKSLGLSVTPVTAASRAKYSLPDTITKGLIVTDVTAKGPAEEKGIRRGNVLLEMGGKELKSAGDMAEQVAKTKESGRKSVLLLVQVGNDMKYVPVNIGN</sequence>
<dbReference type="PRINTS" id="PR00834">
    <property type="entry name" value="PROTEASES2C"/>
</dbReference>
<keyword evidence="10 19" id="KW-0378">Hydrolase</keyword>
<keyword evidence="8" id="KW-0677">Repeat</keyword>
<dbReference type="Proteomes" id="UP000544872">
    <property type="component" value="Unassembled WGS sequence"/>
</dbReference>
<dbReference type="RefSeq" id="WP_184264545.1">
    <property type="nucleotide sequence ID" value="NZ_JACIIX010000012.1"/>
</dbReference>
<evidence type="ECO:0000256" key="12">
    <source>
        <dbReference type="ARBA" id="ARBA00023016"/>
    </source>
</evidence>
<keyword evidence="6 19" id="KW-0645">Protease</keyword>
<evidence type="ECO:0000313" key="20">
    <source>
        <dbReference type="Proteomes" id="UP000544872"/>
    </source>
</evidence>
<dbReference type="InterPro" id="IPR036034">
    <property type="entry name" value="PDZ_sf"/>
</dbReference>
<evidence type="ECO:0000313" key="19">
    <source>
        <dbReference type="EMBL" id="MBB6211613.1"/>
    </source>
</evidence>
<dbReference type="PANTHER" id="PTHR22939">
    <property type="entry name" value="SERINE PROTEASE FAMILY S1C HTRA-RELATED"/>
    <property type="match status" value="1"/>
</dbReference>
<feature type="active site" description="Charge relay system" evidence="14">
    <location>
        <position position="162"/>
    </location>
</feature>
<proteinExistence type="inferred from homology"/>
<keyword evidence="12" id="KW-0346">Stress response</keyword>
<keyword evidence="17" id="KW-0472">Membrane</keyword>
<comment type="catalytic activity">
    <reaction evidence="1">
        <text>Acts on substrates that are at least partially unfolded. The cleavage site P1 residue is normally between a pair of hydrophobic residues, such as Val-|-Val.</text>
        <dbReference type="EC" id="3.4.21.107"/>
    </reaction>
</comment>
<gene>
    <name evidence="19" type="ORF">FHS48_003054</name>
</gene>
<dbReference type="SUPFAM" id="SSF50494">
    <property type="entry name" value="Trypsin-like serine proteases"/>
    <property type="match status" value="1"/>
</dbReference>
<accession>A0A7W9ZHK7</accession>
<feature type="binding site" evidence="15">
    <location>
        <begin position="264"/>
        <end position="266"/>
    </location>
    <ligand>
        <name>substrate</name>
    </ligand>
</feature>
<evidence type="ECO:0000256" key="17">
    <source>
        <dbReference type="SAM" id="Phobius"/>
    </source>
</evidence>
<evidence type="ECO:0000256" key="7">
    <source>
        <dbReference type="ARBA" id="ARBA00022729"/>
    </source>
</evidence>
<dbReference type="SUPFAM" id="SSF50156">
    <property type="entry name" value="PDZ domain-like"/>
    <property type="match status" value="2"/>
</dbReference>
<comment type="similarity">
    <text evidence="3">Belongs to the peptidase S1C family.</text>
</comment>
<feature type="compositionally biased region" description="Polar residues" evidence="16">
    <location>
        <begin position="136"/>
        <end position="145"/>
    </location>
</feature>
<feature type="binding site" evidence="15">
    <location>
        <position position="192"/>
    </location>
    <ligand>
        <name>substrate</name>
    </ligand>
</feature>
<evidence type="ECO:0000256" key="13">
    <source>
        <dbReference type="ARBA" id="ARBA00032850"/>
    </source>
</evidence>
<evidence type="ECO:0000256" key="6">
    <source>
        <dbReference type="ARBA" id="ARBA00022670"/>
    </source>
</evidence>
<comment type="subcellular location">
    <subcellularLocation>
        <location evidence="2">Periplasm</location>
    </subcellularLocation>
</comment>
<evidence type="ECO:0000259" key="18">
    <source>
        <dbReference type="PROSITE" id="PS50106"/>
    </source>
</evidence>
<dbReference type="NCBIfam" id="TIGR02037">
    <property type="entry name" value="degP_htrA_DO"/>
    <property type="match status" value="1"/>
</dbReference>
<dbReference type="GO" id="GO:0004252">
    <property type="term" value="F:serine-type endopeptidase activity"/>
    <property type="evidence" value="ECO:0007669"/>
    <property type="project" value="InterPro"/>
</dbReference>
<dbReference type="Pfam" id="PF13365">
    <property type="entry name" value="Trypsin_2"/>
    <property type="match status" value="1"/>
</dbReference>
<comment type="caution">
    <text evidence="19">The sequence shown here is derived from an EMBL/GenBank/DDBJ whole genome shotgun (WGS) entry which is preliminary data.</text>
</comment>
<dbReference type="AlphaFoldDB" id="A0A7W9ZHK7"/>
<dbReference type="Gene3D" id="2.30.42.10">
    <property type="match status" value="2"/>
</dbReference>
<dbReference type="Pfam" id="PF13180">
    <property type="entry name" value="PDZ_2"/>
    <property type="match status" value="1"/>
</dbReference>
<feature type="region of interest" description="Disordered" evidence="16">
    <location>
        <begin position="124"/>
        <end position="145"/>
    </location>
</feature>
<dbReference type="SMART" id="SM00228">
    <property type="entry name" value="PDZ"/>
    <property type="match status" value="2"/>
</dbReference>
<dbReference type="InterPro" id="IPR009003">
    <property type="entry name" value="Peptidase_S1_PA"/>
</dbReference>
<dbReference type="InterPro" id="IPR001940">
    <property type="entry name" value="Peptidase_S1C"/>
</dbReference>
<keyword evidence="9" id="KW-0574">Periplasm</keyword>